<feature type="compositionally biased region" description="Polar residues" evidence="1">
    <location>
        <begin position="1102"/>
        <end position="1112"/>
    </location>
</feature>
<keyword evidence="3" id="KW-1185">Reference proteome</keyword>
<evidence type="ECO:0000313" key="2">
    <source>
        <dbReference type="EMBL" id="KAG7378476.1"/>
    </source>
</evidence>
<reference evidence="2" key="1">
    <citation type="submission" date="2021-02" db="EMBL/GenBank/DDBJ databases">
        <authorList>
            <person name="Palmer J.M."/>
        </authorList>
    </citation>
    <scope>NUCLEOTIDE SEQUENCE</scope>
    <source>
        <strain evidence="2">SCRP734</strain>
    </source>
</reference>
<feature type="compositionally biased region" description="Polar residues" evidence="1">
    <location>
        <begin position="1050"/>
        <end position="1067"/>
    </location>
</feature>
<comment type="caution">
    <text evidence="2">The sequence shown here is derived from an EMBL/GenBank/DDBJ whole genome shotgun (WGS) entry which is preliminary data.</text>
</comment>
<feature type="region of interest" description="Disordered" evidence="1">
    <location>
        <begin position="1"/>
        <end position="72"/>
    </location>
</feature>
<dbReference type="OrthoDB" id="129883at2759"/>
<evidence type="ECO:0000256" key="1">
    <source>
        <dbReference type="SAM" id="MobiDB-lite"/>
    </source>
</evidence>
<accession>A0A8T1VC08</accession>
<evidence type="ECO:0000313" key="3">
    <source>
        <dbReference type="Proteomes" id="UP000694044"/>
    </source>
</evidence>
<protein>
    <submittedName>
        <fullName evidence="2">Uncharacterized protein</fullName>
    </submittedName>
</protein>
<feature type="region of interest" description="Disordered" evidence="1">
    <location>
        <begin position="1090"/>
        <end position="1114"/>
    </location>
</feature>
<feature type="compositionally biased region" description="Polar residues" evidence="1">
    <location>
        <begin position="414"/>
        <end position="423"/>
    </location>
</feature>
<feature type="compositionally biased region" description="Low complexity" evidence="1">
    <location>
        <begin position="397"/>
        <end position="409"/>
    </location>
</feature>
<feature type="compositionally biased region" description="Low complexity" evidence="1">
    <location>
        <begin position="262"/>
        <end position="276"/>
    </location>
</feature>
<feature type="compositionally biased region" description="Low complexity" evidence="1">
    <location>
        <begin position="349"/>
        <end position="363"/>
    </location>
</feature>
<feature type="compositionally biased region" description="Basic and acidic residues" evidence="1">
    <location>
        <begin position="441"/>
        <end position="461"/>
    </location>
</feature>
<feature type="compositionally biased region" description="Basic and acidic residues" evidence="1">
    <location>
        <begin position="607"/>
        <end position="617"/>
    </location>
</feature>
<feature type="compositionally biased region" description="Acidic residues" evidence="1">
    <location>
        <begin position="992"/>
        <end position="1001"/>
    </location>
</feature>
<feature type="compositionally biased region" description="Low complexity" evidence="1">
    <location>
        <begin position="880"/>
        <end position="891"/>
    </location>
</feature>
<organism evidence="2 3">
    <name type="scientific">Phytophthora pseudosyringae</name>
    <dbReference type="NCBI Taxonomy" id="221518"/>
    <lineage>
        <taxon>Eukaryota</taxon>
        <taxon>Sar</taxon>
        <taxon>Stramenopiles</taxon>
        <taxon>Oomycota</taxon>
        <taxon>Peronosporomycetes</taxon>
        <taxon>Peronosporales</taxon>
        <taxon>Peronosporaceae</taxon>
        <taxon>Phytophthora</taxon>
    </lineage>
</organism>
<dbReference type="AlphaFoldDB" id="A0A8T1VC08"/>
<proteinExistence type="predicted"/>
<feature type="compositionally biased region" description="Low complexity" evidence="1">
    <location>
        <begin position="462"/>
        <end position="474"/>
    </location>
</feature>
<feature type="compositionally biased region" description="Basic and acidic residues" evidence="1">
    <location>
        <begin position="506"/>
        <end position="547"/>
    </location>
</feature>
<feature type="compositionally biased region" description="Acidic residues" evidence="1">
    <location>
        <begin position="48"/>
        <end position="62"/>
    </location>
</feature>
<feature type="compositionally biased region" description="Polar residues" evidence="1">
    <location>
        <begin position="949"/>
        <end position="965"/>
    </location>
</feature>
<feature type="region of interest" description="Disordered" evidence="1">
    <location>
        <begin position="103"/>
        <end position="289"/>
    </location>
</feature>
<feature type="compositionally biased region" description="Basic and acidic residues" evidence="1">
    <location>
        <begin position="861"/>
        <end position="870"/>
    </location>
</feature>
<feature type="compositionally biased region" description="Polar residues" evidence="1">
    <location>
        <begin position="927"/>
        <end position="941"/>
    </location>
</feature>
<feature type="compositionally biased region" description="Basic and acidic residues" evidence="1">
    <location>
        <begin position="627"/>
        <end position="643"/>
    </location>
</feature>
<feature type="region of interest" description="Disordered" evidence="1">
    <location>
        <begin position="313"/>
        <end position="649"/>
    </location>
</feature>
<dbReference type="Proteomes" id="UP000694044">
    <property type="component" value="Unassembled WGS sequence"/>
</dbReference>
<feature type="compositionally biased region" description="Polar residues" evidence="1">
    <location>
        <begin position="322"/>
        <end position="333"/>
    </location>
</feature>
<feature type="compositionally biased region" description="Basic and acidic residues" evidence="1">
    <location>
        <begin position="157"/>
        <end position="187"/>
    </location>
</feature>
<sequence length="1154" mass="126801">MPRSRRLAPPAPALSAAMSARKSAPVSAGGVNVRRLMLSREAEHKREEEEEEEKEEEEEEEKEPNNECGSPFCRQMLGNRYARFCEDKPMCQRYRALQLQCRANAQAEEDEEDTRPLSHVLKRRKKCEEKEKETFAIPRRKKAEGAPGKRRRLNLSAERDERGGSPRLKEQKQKKREEERQLEEEKRQARRAAAPSRSPSVASSASSSEELGSRVQRAKKRLLPRARQPSEASSDAEAGAVDVPRVKTRRLNRRVSADDVLSRSASSSPVSAASDANWKIPRAKPARPTTAVQAIKKKMNVELVPLGFANQANFTGGGRYVQNGNRSAAQSIRPSDPRPRPLNMTKFTSPPVSALASASSRPLPTVPPPAVPHRQQQLPPLPPQASWMSPPVPRPTGPTRSTTPVSSPGKKSAGVSSATTRSNAPAAGTPGVQRISTADYLRSRKGDSERRPQGEREDHPPSRSSSLERSTSSPGDRAAGFPPASVYPTGSAGHHRSDSAPLPSYRESRPPLDPRRQHPEADARHQRPYSDTDGTRMEYRDRLEGRGEPLFNDRSTSGKWEPRNVSPPRDRYLPRQQELSSFGTGNGGYDYPAGTHYSPASSPAEQLFRREPPRDEPPPPQRAPSPRRSELERVNSDRETSDHDELDTDAPTFSYHEEFLPRLLSVFIHKLPQSLEAVFNVTKKPRKMNWYIKYVERIERLCKPFDLQIKFEGLKAMVTVRGREWLTLQGTSTVTLHLEIIKSLRAEAMTWLRLYEEMENAFAHYRGMYGNKTNESYTFLRAWNLLKSPGNYISLSRQTNYFCGARLHHWNFVVGNIEIGSGSHEEKRESFRLATVSALDFLLSIGRGMRRPSREIKVKLERALESDRPSSRGSHRSSSRESSASNRARAPPAHPQANGTSTEIPSSSTAPPSSFAAEPSDIEPPSFTEQPSADEPTTSTDPLPVSGAPPTTQLQTYPEPSSSPVTVERKEKRVVAIIPTTNSNNSSREVEEMAEQSDPGEEMSISDASDLGTLTPAGSPRLSTNSPSAVAEPATSATPVVASPPASKGAASTSVDTENPSTVSIPSTVPVGGKLPNVKAVGISAPVSVSSAAVGDGGSTSNKDTPASQAKANATIPPRRCMMCEMIRMRKPNGERCLLCQQKDAPANGLPLGP</sequence>
<gene>
    <name evidence="2" type="ORF">PHYPSEUDO_010073</name>
</gene>
<feature type="compositionally biased region" description="Basic and acidic residues" evidence="1">
    <location>
        <begin position="38"/>
        <end position="47"/>
    </location>
</feature>
<feature type="compositionally biased region" description="Basic residues" evidence="1">
    <location>
        <begin position="138"/>
        <end position="153"/>
    </location>
</feature>
<feature type="region of interest" description="Disordered" evidence="1">
    <location>
        <begin position="861"/>
        <end position="1073"/>
    </location>
</feature>
<feature type="compositionally biased region" description="Low complexity" evidence="1">
    <location>
        <begin position="191"/>
        <end position="208"/>
    </location>
</feature>
<feature type="compositionally biased region" description="Low complexity" evidence="1">
    <location>
        <begin position="900"/>
        <end position="919"/>
    </location>
</feature>
<name>A0A8T1VC08_9STRA</name>
<dbReference type="EMBL" id="JAGDFM010000421">
    <property type="protein sequence ID" value="KAG7378476.1"/>
    <property type="molecule type" value="Genomic_DNA"/>
</dbReference>